<reference evidence="1" key="1">
    <citation type="journal article" date="2020" name="Stud. Mycol.">
        <title>101 Dothideomycetes genomes: a test case for predicting lifestyles and emergence of pathogens.</title>
        <authorList>
            <person name="Haridas S."/>
            <person name="Albert R."/>
            <person name="Binder M."/>
            <person name="Bloem J."/>
            <person name="Labutti K."/>
            <person name="Salamov A."/>
            <person name="Andreopoulos B."/>
            <person name="Baker S."/>
            <person name="Barry K."/>
            <person name="Bills G."/>
            <person name="Bluhm B."/>
            <person name="Cannon C."/>
            <person name="Castanera R."/>
            <person name="Culley D."/>
            <person name="Daum C."/>
            <person name="Ezra D."/>
            <person name="Gonzalez J."/>
            <person name="Henrissat B."/>
            <person name="Kuo A."/>
            <person name="Liang C."/>
            <person name="Lipzen A."/>
            <person name="Lutzoni F."/>
            <person name="Magnuson J."/>
            <person name="Mondo S."/>
            <person name="Nolan M."/>
            <person name="Ohm R."/>
            <person name="Pangilinan J."/>
            <person name="Park H.-J."/>
            <person name="Ramirez L."/>
            <person name="Alfaro M."/>
            <person name="Sun H."/>
            <person name="Tritt A."/>
            <person name="Yoshinaga Y."/>
            <person name="Zwiers L.-H."/>
            <person name="Turgeon B."/>
            <person name="Goodwin S."/>
            <person name="Spatafora J."/>
            <person name="Crous P."/>
            <person name="Grigoriev I."/>
        </authorList>
    </citation>
    <scope>NUCLEOTIDE SEQUENCE</scope>
    <source>
        <strain evidence="1">CBS 101060</strain>
    </source>
</reference>
<evidence type="ECO:0000313" key="1">
    <source>
        <dbReference type="EMBL" id="KAF2838978.1"/>
    </source>
</evidence>
<gene>
    <name evidence="1" type="ORF">M501DRAFT_991983</name>
</gene>
<organism evidence="1 2">
    <name type="scientific">Patellaria atrata CBS 101060</name>
    <dbReference type="NCBI Taxonomy" id="1346257"/>
    <lineage>
        <taxon>Eukaryota</taxon>
        <taxon>Fungi</taxon>
        <taxon>Dikarya</taxon>
        <taxon>Ascomycota</taxon>
        <taxon>Pezizomycotina</taxon>
        <taxon>Dothideomycetes</taxon>
        <taxon>Dothideomycetes incertae sedis</taxon>
        <taxon>Patellariales</taxon>
        <taxon>Patellariaceae</taxon>
        <taxon>Patellaria</taxon>
    </lineage>
</organism>
<accession>A0A9P4VPN2</accession>
<keyword evidence="2" id="KW-1185">Reference proteome</keyword>
<dbReference type="AlphaFoldDB" id="A0A9P4VPN2"/>
<name>A0A9P4VPN2_9PEZI</name>
<dbReference type="EMBL" id="MU006095">
    <property type="protein sequence ID" value="KAF2838978.1"/>
    <property type="molecule type" value="Genomic_DNA"/>
</dbReference>
<sequence>MNIYRRLYPKPIEVRRSERFTKATRKRWPTRRTSGNGQGCIPRDWLNRASAFSMVHQVEFHTDVQLEKDKVLELSRLLRKVQKVAAKMVVIASEPSKPQRNDQENAMVRCAIRELMRNDTRHRAALQSIFQVSPRPNDAEYRYLMQVGNGLGFDQDVREWFECERERLRTLRIMKYFWTKKAKSLHRKEKGRGSG</sequence>
<proteinExistence type="predicted"/>
<comment type="caution">
    <text evidence="1">The sequence shown here is derived from an EMBL/GenBank/DDBJ whole genome shotgun (WGS) entry which is preliminary data.</text>
</comment>
<dbReference type="Proteomes" id="UP000799429">
    <property type="component" value="Unassembled WGS sequence"/>
</dbReference>
<protein>
    <submittedName>
        <fullName evidence="1">Uncharacterized protein</fullName>
    </submittedName>
</protein>
<evidence type="ECO:0000313" key="2">
    <source>
        <dbReference type="Proteomes" id="UP000799429"/>
    </source>
</evidence>